<dbReference type="InterPro" id="IPR019277">
    <property type="entry name" value="DUF2304"/>
</dbReference>
<accession>A0A1F7UPT8</accession>
<protein>
    <recommendedName>
        <fullName evidence="4">DUF2304 domain-containing protein</fullName>
    </recommendedName>
</protein>
<name>A0A1F7UPT8_9BACT</name>
<organism evidence="2 3">
    <name type="scientific">Candidatus Uhrbacteria bacterium RIFCSPLOWO2_01_FULL_47_25</name>
    <dbReference type="NCBI Taxonomy" id="1802402"/>
    <lineage>
        <taxon>Bacteria</taxon>
        <taxon>Candidatus Uhriibacteriota</taxon>
    </lineage>
</organism>
<evidence type="ECO:0000313" key="2">
    <source>
        <dbReference type="EMBL" id="OGL80269.1"/>
    </source>
</evidence>
<dbReference type="EMBL" id="MGEK01000039">
    <property type="protein sequence ID" value="OGL80269.1"/>
    <property type="molecule type" value="Genomic_DNA"/>
</dbReference>
<gene>
    <name evidence="2" type="ORF">A2936_02790</name>
</gene>
<feature type="transmembrane region" description="Helical" evidence="1">
    <location>
        <begin position="32"/>
        <end position="55"/>
    </location>
</feature>
<dbReference type="AlphaFoldDB" id="A0A1F7UPT8"/>
<comment type="caution">
    <text evidence="2">The sequence shown here is derived from an EMBL/GenBank/DDBJ whole genome shotgun (WGS) entry which is preliminary data.</text>
</comment>
<dbReference type="Pfam" id="PF10066">
    <property type="entry name" value="DUF2304"/>
    <property type="match status" value="1"/>
</dbReference>
<evidence type="ECO:0000256" key="1">
    <source>
        <dbReference type="SAM" id="Phobius"/>
    </source>
</evidence>
<evidence type="ECO:0008006" key="4">
    <source>
        <dbReference type="Google" id="ProtNLM"/>
    </source>
</evidence>
<proteinExistence type="predicted"/>
<keyword evidence="1" id="KW-1133">Transmembrane helix</keyword>
<feature type="transmembrane region" description="Helical" evidence="1">
    <location>
        <begin position="6"/>
        <end position="23"/>
    </location>
</feature>
<sequence length="115" mass="13149">MPIQWIIIVFILFAIFKAWRAYAGGGLDRRKLLWWTVFWLAAAVVILLPQTATLLANILGVGRGVDLALYISVVVLFYVLFAMSRKVDRLEKSLTDLVREIALKNAKHDHEPDQR</sequence>
<reference evidence="2 3" key="1">
    <citation type="journal article" date="2016" name="Nat. Commun.">
        <title>Thousands of microbial genomes shed light on interconnected biogeochemical processes in an aquifer system.</title>
        <authorList>
            <person name="Anantharaman K."/>
            <person name="Brown C.T."/>
            <person name="Hug L.A."/>
            <person name="Sharon I."/>
            <person name="Castelle C.J."/>
            <person name="Probst A.J."/>
            <person name="Thomas B.C."/>
            <person name="Singh A."/>
            <person name="Wilkins M.J."/>
            <person name="Karaoz U."/>
            <person name="Brodie E.L."/>
            <person name="Williams K.H."/>
            <person name="Hubbard S.S."/>
            <person name="Banfield J.F."/>
        </authorList>
    </citation>
    <scope>NUCLEOTIDE SEQUENCE [LARGE SCALE GENOMIC DNA]</scope>
</reference>
<keyword evidence="1" id="KW-0812">Transmembrane</keyword>
<evidence type="ECO:0000313" key="3">
    <source>
        <dbReference type="Proteomes" id="UP000176846"/>
    </source>
</evidence>
<dbReference type="Proteomes" id="UP000176846">
    <property type="component" value="Unassembled WGS sequence"/>
</dbReference>
<keyword evidence="1" id="KW-0472">Membrane</keyword>
<feature type="transmembrane region" description="Helical" evidence="1">
    <location>
        <begin position="67"/>
        <end position="84"/>
    </location>
</feature>